<dbReference type="RefSeq" id="WP_116391081.1">
    <property type="nucleotide sequence ID" value="NZ_QUQO01000001.1"/>
</dbReference>
<dbReference type="AlphaFoldDB" id="A0A371RG75"/>
<dbReference type="GO" id="GO:0004340">
    <property type="term" value="F:glucokinase activity"/>
    <property type="evidence" value="ECO:0007669"/>
    <property type="project" value="InterPro"/>
</dbReference>
<dbReference type="Gene3D" id="3.30.420.40">
    <property type="match status" value="1"/>
</dbReference>
<dbReference type="EMBL" id="QUQO01000001">
    <property type="protein sequence ID" value="RFB04448.1"/>
    <property type="molecule type" value="Genomic_DNA"/>
</dbReference>
<dbReference type="InterPro" id="IPR050201">
    <property type="entry name" value="Bacterial_glucokinase"/>
</dbReference>
<protein>
    <submittedName>
        <fullName evidence="4">Glucokinase</fullName>
    </submittedName>
</protein>
<dbReference type="GO" id="GO:0005536">
    <property type="term" value="F:D-glucose binding"/>
    <property type="evidence" value="ECO:0007669"/>
    <property type="project" value="InterPro"/>
</dbReference>
<evidence type="ECO:0000313" key="5">
    <source>
        <dbReference type="Proteomes" id="UP000264589"/>
    </source>
</evidence>
<gene>
    <name evidence="4" type="ORF">DX908_03595</name>
</gene>
<dbReference type="SUPFAM" id="SSF53067">
    <property type="entry name" value="Actin-like ATPase domain"/>
    <property type="match status" value="1"/>
</dbReference>
<dbReference type="PANTHER" id="PTHR47690:SF1">
    <property type="entry name" value="GLUCOKINASE"/>
    <property type="match status" value="1"/>
</dbReference>
<dbReference type="OrthoDB" id="9800595at2"/>
<dbReference type="GO" id="GO:0005829">
    <property type="term" value="C:cytosol"/>
    <property type="evidence" value="ECO:0007669"/>
    <property type="project" value="TreeGrafter"/>
</dbReference>
<dbReference type="InterPro" id="IPR043129">
    <property type="entry name" value="ATPase_NBD"/>
</dbReference>
<dbReference type="Gene3D" id="3.40.367.20">
    <property type="match status" value="1"/>
</dbReference>
<dbReference type="PANTHER" id="PTHR47690">
    <property type="entry name" value="GLUCOKINASE"/>
    <property type="match status" value="1"/>
</dbReference>
<name>A0A371RG75_9PROT</name>
<dbReference type="GO" id="GO:0006096">
    <property type="term" value="P:glycolytic process"/>
    <property type="evidence" value="ECO:0007669"/>
    <property type="project" value="InterPro"/>
</dbReference>
<dbReference type="Proteomes" id="UP000264589">
    <property type="component" value="Unassembled WGS sequence"/>
</dbReference>
<dbReference type="GO" id="GO:0005524">
    <property type="term" value="F:ATP binding"/>
    <property type="evidence" value="ECO:0007669"/>
    <property type="project" value="InterPro"/>
</dbReference>
<dbReference type="InterPro" id="IPR003836">
    <property type="entry name" value="Glucokinase"/>
</dbReference>
<keyword evidence="5" id="KW-1185">Reference proteome</keyword>
<reference evidence="4 5" key="1">
    <citation type="submission" date="2018-08" db="EMBL/GenBank/DDBJ databases">
        <title>Parvularcula sp. SM1705, isolated from surface water of the South Sea China.</title>
        <authorList>
            <person name="Sun L."/>
        </authorList>
    </citation>
    <scope>NUCLEOTIDE SEQUENCE [LARGE SCALE GENOMIC DNA]</scope>
    <source>
        <strain evidence="4 5">SM1705</strain>
    </source>
</reference>
<sequence length="330" mass="34967">MEPAKKQDPLVLVADIGGTNARFALMDERGDVVRTETRQVAEYPTFLDALDAFLEHGGEHPTRASFAVAGPVTDGHAAFTNSPWTIDRAQLRDRKGFDECLVINDFRALSAYALSPPLGDLLQIKPGQPIADAPVLVIGPGTGLGQSLAVPDVDNIVTVPTEGGHVVLAASTDEEDRLIELMEDELGRAVTGEDVVSGSGLERLHRAMLTAKGQEIGKFSAPDITQGALAGDPMALATVNQFLLFLGTLASNAALSTGARRGVLLAGGILPRVREILVKSGFTERFIGESPMADYLRRIPVHLIIAGDAALRGAYVALRRAEQGTCATPM</sequence>
<comment type="caution">
    <text evidence="4">The sequence shown here is derived from an EMBL/GenBank/DDBJ whole genome shotgun (WGS) entry which is preliminary data.</text>
</comment>
<dbReference type="InParanoid" id="A0A371RG75"/>
<dbReference type="CDD" id="cd24008">
    <property type="entry name" value="ASKHA_NBD_GLK"/>
    <property type="match status" value="1"/>
</dbReference>
<evidence type="ECO:0000313" key="4">
    <source>
        <dbReference type="EMBL" id="RFB04448.1"/>
    </source>
</evidence>
<dbReference type="FunCoup" id="A0A371RG75">
    <property type="interactions" value="199"/>
</dbReference>
<evidence type="ECO:0000256" key="3">
    <source>
        <dbReference type="RuleBase" id="RU004046"/>
    </source>
</evidence>
<keyword evidence="2 4" id="KW-0418">Kinase</keyword>
<dbReference type="Pfam" id="PF02685">
    <property type="entry name" value="Glucokinase"/>
    <property type="match status" value="1"/>
</dbReference>
<accession>A0A371RG75</accession>
<organism evidence="4 5">
    <name type="scientific">Parvularcula marina</name>
    <dbReference type="NCBI Taxonomy" id="2292771"/>
    <lineage>
        <taxon>Bacteria</taxon>
        <taxon>Pseudomonadati</taxon>
        <taxon>Pseudomonadota</taxon>
        <taxon>Alphaproteobacteria</taxon>
        <taxon>Parvularculales</taxon>
        <taxon>Parvularculaceae</taxon>
        <taxon>Parvularcula</taxon>
    </lineage>
</organism>
<comment type="similarity">
    <text evidence="3">Belongs to the bacterial glucokinase family.</text>
</comment>
<evidence type="ECO:0000256" key="2">
    <source>
        <dbReference type="ARBA" id="ARBA00022777"/>
    </source>
</evidence>
<keyword evidence="1" id="KW-0808">Transferase</keyword>
<evidence type="ECO:0000256" key="1">
    <source>
        <dbReference type="ARBA" id="ARBA00022679"/>
    </source>
</evidence>
<proteinExistence type="inferred from homology"/>